<evidence type="ECO:0000313" key="1">
    <source>
        <dbReference type="EMBL" id="KAH9751266.1"/>
    </source>
</evidence>
<gene>
    <name evidence="1" type="ORF">KPL71_014224</name>
</gene>
<dbReference type="EMBL" id="CM039174">
    <property type="protein sequence ID" value="KAH9751266.1"/>
    <property type="molecule type" value="Genomic_DNA"/>
</dbReference>
<dbReference type="Proteomes" id="UP000829398">
    <property type="component" value="Chromosome 5"/>
</dbReference>
<evidence type="ECO:0000313" key="2">
    <source>
        <dbReference type="Proteomes" id="UP000829398"/>
    </source>
</evidence>
<name>A0ACB8KA63_CITSI</name>
<reference evidence="2" key="1">
    <citation type="journal article" date="2023" name="Hortic. Res.">
        <title>A chromosome-level phased genome enabling allele-level studies in sweet orange: a case study on citrus Huanglongbing tolerance.</title>
        <authorList>
            <person name="Wu B."/>
            <person name="Yu Q."/>
            <person name="Deng Z."/>
            <person name="Duan Y."/>
            <person name="Luo F."/>
            <person name="Gmitter F. Jr."/>
        </authorList>
    </citation>
    <scope>NUCLEOTIDE SEQUENCE [LARGE SCALE GENOMIC DNA]</scope>
    <source>
        <strain evidence="2">cv. Valencia</strain>
    </source>
</reference>
<protein>
    <submittedName>
        <fullName evidence="1">Uncharacterized protein</fullName>
    </submittedName>
</protein>
<organism evidence="1 2">
    <name type="scientific">Citrus sinensis</name>
    <name type="common">Sweet orange</name>
    <name type="synonym">Citrus aurantium var. sinensis</name>
    <dbReference type="NCBI Taxonomy" id="2711"/>
    <lineage>
        <taxon>Eukaryota</taxon>
        <taxon>Viridiplantae</taxon>
        <taxon>Streptophyta</taxon>
        <taxon>Embryophyta</taxon>
        <taxon>Tracheophyta</taxon>
        <taxon>Spermatophyta</taxon>
        <taxon>Magnoliopsida</taxon>
        <taxon>eudicotyledons</taxon>
        <taxon>Gunneridae</taxon>
        <taxon>Pentapetalae</taxon>
        <taxon>rosids</taxon>
        <taxon>malvids</taxon>
        <taxon>Sapindales</taxon>
        <taxon>Rutaceae</taxon>
        <taxon>Aurantioideae</taxon>
        <taxon>Citrus</taxon>
    </lineage>
</organism>
<accession>A0ACB8KA63</accession>
<proteinExistence type="predicted"/>
<comment type="caution">
    <text evidence="1">The sequence shown here is derived from an EMBL/GenBank/DDBJ whole genome shotgun (WGS) entry which is preliminary data.</text>
</comment>
<sequence length="2443" mass="277663">MEQHESTSQALPKQWRYVSSHPKDVILGDPSRGVTTRSSLKNTCEHNAFISQIEPKSFADAENDESWIMAMQEELNQFERNNVWELVSKPEHQSVIEFSSCMSKEFEMSMMGELKYFLGLQIKQNEEGIFINQAKYVRDLLKRFDIDDSKTKNTPISTTTKLDKDEKGKEVDNKMYRDIGLWYPRGSHIDLTCYSDADFAGYKVDRKSTSGTCHILGTLSFDPEIEKTARQLRQQTKRAKQRSSSPLLSETDTVPDLVESSSDSEEQVMDRSAPVERTLRELAEPDLNQQPLCIQYVDLEVNFELKSGLIHLLPKFHGFAGEDPHKHLKEFHVVCSSMRPQGVTEEQIKLRAFPFSVDGLAKDWLYYLPLGSITTWNGLKKQFLKKYFPASRAANIRKDICGIRQLPGETLYEYWERFKQLCASCPQHQISDQLLIQYFYEGLSLMDRSMIDAASGGVLVNKTPTQARELISNMAANAQQFGNRQDLTSRKVNEVNISSVEQRLDKLTSLVEKFVVGNVQQVKTCGICYNMGHSTDMCPTLQEEPVEQANAVGGFPGMPQRRPSGFPQQYPPRQPTPPQSNSKSGISLEEIVKSLATNTQQFQQATTASIQNLENQVSQLATTMSRLESQVSGKLPSQTEVNPKQNDSAVILRSGKELQEPSKKVTEHVEDELEKNELMPKSQDAQPTRAKPLPIVIPPPFPSRFAKSKKEEQEKDILETFHKVEVNIPLLDAIKQIPRYAKFLKELSTSKRKLRGDERVHMGENVSAVLQKKLPPKCKDPGMFTIPCKIGSVRVEKAMLDLGASINVMPRSIYSSLNIGALKENGVIIQLADRSNAYPDGVLEDVLVQVNELVFPADFYVLDMEDDNSSNFVPILLGRPFLKTARTKMDVHKGTLTMEFDGEVIEFNMYDAMKYPSEEHSVFSMDVINPIVQEVFYLDVEDSLVAALNNSLGLKGLQKDENEFVLNSILQETIYELNSLRTLTHHMSNNELPSSNAKLLPSILQAQKIELKPLPSHLKYMFLGDDETLPVIISSKLSTLEEEKLIRVLRDYKKAIRWTIADIKGISPSTCMHRILLEEDAKPSIQAQRRLNPLMMEVVKKEILKLLDAGIIYPISDSKWVSPVQVVPKKTGITIVENSYGELVPTRVQNGWRVCIDFRKLNSLTRKDHFPIPFIDQMLERLAGKSHFCCLDGYSGFHQIPVAPEDQEKTTFTCPFGTFAYRRMPFGLCNAPTTFQRCMVSIFSDYVENTIEVFMDDFTVYADSFDDCLYNLKKVLERCIKTNLVLNYEKCHFIVDQGIILGHVVSARGIEVDKAKINIIKSLPYPTCVREVRSFLGHAGFYRRFIKDFSKIAQPLCKLLQKDVTFDFNEACKVAFDKLKELLTSAPIIQPPDWSLPFEIMYDASNYAVGAVIGQRVGRAAHVIYYASRTLDSAQFNYSTTEKELLAIVFALEKFRSYLLGTKVIVFSDHAALRYLLAKKEAKPRLIRWILLLQEFNLEIRDKKGTENLVADHLSRLTTSEEAAPLKDDFPDEHLFVTQGMVPWYADIVNYLVTRILPSDLTRAQKDKIKSDAKYYVWDDPYLWKHCSDQVIRRCVSEFEIPSILQFCHSYACGGHFGPKMTASKVLECVDYVSKWVEAKATRTDNAKVVVDFVKSNIFARFGVPRAMISDRGTHFCNRVVEALFKRYHVTHRVSTAYHPQTSGQAEISNREIKSILEKTVSPNRKDWSLRLDDALWAYRTAYKTPIGMSPYRLVFGKPCHLPVELEHRAYWAVKQCNMRIDEAGKQRKLQLQELEEIRNESYESSRFYKEKTKTFHDRMILRKEFSVGQKVLLFHSKLKLFPGKLRSRWVGPFIVTNVFPHGAVEIRSPISNKAFKVNGHCLKPFYEAASAPAFTAQPAAADEYAQNQQQAPASQARARSANQPQLPRTASRTATSSSANQPQRSTSVPRAQRNRSATQTRNANWLSHATAPRAQHSNEPAPAKQASSARTTSPNSRNKLQPSSKRNTTSLRLVFQLGKSKSVSAIIVTMPKRKASTSKSSKKTPVAKKSKIAAPTTVPWNIISDSRQAVRQRSKHGKGMSVLPLEESNLGGCLAFASQQEKERYKDISTRKILPAKYIHYPTLEKLNVKDNFDSLIDKIGLRKFVDVDCLGYVELIREFYATFQFTMPNDFTLHTPDVIKFRLMGRNFSHSITDFNLALGFIDDDYSTSDEYLGTTCDFSENFEPYGLWRNLSVDHNAYDPSKSKSSFLRDPVLKCVHRFLAYNFLGKKDHSGIFSKTEFYFIWCMLNDVRPNLGFWLADQFQSVLKRYRTLFLGPYITLLAINLCVLDPDNNDLHPACKKEFLDMSVFERTGVVEFKEGRFQFTEPGPTQLPKKLYARSGATSDDEFDDDIVAPPTIPSTSAPPLSIQLEKMEHKLNKMEQNLAAYFESVGFTPPFPPSP</sequence>
<keyword evidence="2" id="KW-1185">Reference proteome</keyword>